<dbReference type="PROSITE" id="PS51831">
    <property type="entry name" value="HD"/>
    <property type="match status" value="1"/>
</dbReference>
<evidence type="ECO:0000259" key="12">
    <source>
        <dbReference type="PROSITE" id="PS51831"/>
    </source>
</evidence>
<proteinExistence type="inferred from homology"/>
<evidence type="ECO:0000256" key="6">
    <source>
        <dbReference type="ARBA" id="ARBA00022695"/>
    </source>
</evidence>
<dbReference type="GO" id="GO:0000166">
    <property type="term" value="F:nucleotide binding"/>
    <property type="evidence" value="ECO:0007669"/>
    <property type="project" value="UniProtKB-KW"/>
</dbReference>
<keyword evidence="7" id="KW-0479">Metal-binding</keyword>
<gene>
    <name evidence="13" type="ORF">Krac_11173</name>
</gene>
<dbReference type="Gene3D" id="3.30.460.10">
    <property type="entry name" value="Beta Polymerase, domain 2"/>
    <property type="match status" value="1"/>
</dbReference>
<dbReference type="AlphaFoldDB" id="D6TJK1"/>
<dbReference type="GO" id="GO:0046872">
    <property type="term" value="F:metal ion binding"/>
    <property type="evidence" value="ECO:0007669"/>
    <property type="project" value="UniProtKB-KW"/>
</dbReference>
<dbReference type="Pfam" id="PF01743">
    <property type="entry name" value="PolyA_pol"/>
    <property type="match status" value="1"/>
</dbReference>
<dbReference type="Gene3D" id="1.10.3090.10">
    <property type="entry name" value="cca-adding enzyme, domain 2"/>
    <property type="match status" value="1"/>
</dbReference>
<dbReference type="SMART" id="SM00471">
    <property type="entry name" value="HDc"/>
    <property type="match status" value="1"/>
</dbReference>
<evidence type="ECO:0000313" key="14">
    <source>
        <dbReference type="Proteomes" id="UP000004508"/>
    </source>
</evidence>
<comment type="cofactor">
    <cofactor evidence="1">
        <name>Mg(2+)</name>
        <dbReference type="ChEBI" id="CHEBI:18420"/>
    </cofactor>
</comment>
<keyword evidence="10 11" id="KW-0694">RNA-binding</keyword>
<dbReference type="InterPro" id="IPR003607">
    <property type="entry name" value="HD/PDEase_dom"/>
</dbReference>
<dbReference type="InterPro" id="IPR006674">
    <property type="entry name" value="HD_domain"/>
</dbReference>
<dbReference type="InterPro" id="IPR043519">
    <property type="entry name" value="NT_sf"/>
</dbReference>
<comment type="similarity">
    <text evidence="2 11">Belongs to the tRNA nucleotidyltransferase/poly(A) polymerase family.</text>
</comment>
<comment type="caution">
    <text evidence="13">The sequence shown here is derived from an EMBL/GenBank/DDBJ whole genome shotgun (WGS) entry which is preliminary data.</text>
</comment>
<dbReference type="STRING" id="485913.Krac_11173"/>
<feature type="domain" description="HD" evidence="12">
    <location>
        <begin position="264"/>
        <end position="430"/>
    </location>
</feature>
<keyword evidence="9" id="KW-0460">Magnesium</keyword>
<dbReference type="Pfam" id="PF01966">
    <property type="entry name" value="HD"/>
    <property type="match status" value="1"/>
</dbReference>
<accession>D6TJK1</accession>
<evidence type="ECO:0000256" key="4">
    <source>
        <dbReference type="ARBA" id="ARBA00022679"/>
    </source>
</evidence>
<dbReference type="PANTHER" id="PTHR47545">
    <property type="entry name" value="MULTIFUNCTIONAL CCA PROTEIN"/>
    <property type="match status" value="1"/>
</dbReference>
<dbReference type="EMBL" id="ADVG01000001">
    <property type="protein sequence ID" value="EFH89608.1"/>
    <property type="molecule type" value="Genomic_DNA"/>
</dbReference>
<dbReference type="GO" id="GO:0008033">
    <property type="term" value="P:tRNA processing"/>
    <property type="evidence" value="ECO:0007669"/>
    <property type="project" value="UniProtKB-KW"/>
</dbReference>
<keyword evidence="3" id="KW-0820">tRNA-binding</keyword>
<dbReference type="InterPro" id="IPR002646">
    <property type="entry name" value="PolA_pol_head_dom"/>
</dbReference>
<dbReference type="GO" id="GO:0016787">
    <property type="term" value="F:hydrolase activity"/>
    <property type="evidence" value="ECO:0007669"/>
    <property type="project" value="UniProtKB-KW"/>
</dbReference>
<evidence type="ECO:0000256" key="1">
    <source>
        <dbReference type="ARBA" id="ARBA00001946"/>
    </source>
</evidence>
<dbReference type="GO" id="GO:0016779">
    <property type="term" value="F:nucleotidyltransferase activity"/>
    <property type="evidence" value="ECO:0007669"/>
    <property type="project" value="UniProtKB-KW"/>
</dbReference>
<evidence type="ECO:0000256" key="7">
    <source>
        <dbReference type="ARBA" id="ARBA00022723"/>
    </source>
</evidence>
<dbReference type="Proteomes" id="UP000004508">
    <property type="component" value="Unassembled WGS sequence"/>
</dbReference>
<evidence type="ECO:0000256" key="3">
    <source>
        <dbReference type="ARBA" id="ARBA00022555"/>
    </source>
</evidence>
<name>D6TJK1_KTERA</name>
<sequence length="524" mass="59489">MSTQRELLRKDESRRESNLDAQAQIYLQRTTTFFLERNIPAYLVGGSVRDLLLAQPCHDWDIALPGDTVTIARQLANTLGGAFAHMNDKACRITIPSPTGPDIVFDLSPWRGETIEEDLHARDFTINAMALALPGLLASLESGTQLELVDPLYGHTDLQNRTLRVASEQSFRQDPLRMLRAMRFLVHYQLRLDPYTATLLKRDASLLPQVARARVHEELYALLRFPNTTDHLRLLDRYGLFTMLFPEFIQARGMPQPSLHHWDVFEHSLETPRYLQLLDELLHANPTELRASPLTFDGHDDLVELQVLLQEAEQQGVFQLASLSQPVTRLAALLHDVGKTVTYTVDEHGNIHFYHHPQAGVPLTQNIMQRLDGSTADRRLVQLVAAHHMRPGQLSHSDVTPRAIRRYFVDLGPIGIQVALVALADHLAMRGPLPLTEAWRQHLAAVRLLCERYIRQRESILPPRMLQADELMRRLDLKPGPIIGKLLEALAEAQADGIVRSRQDALWFTNEKLQELQDSDHSIS</sequence>
<dbReference type="InParanoid" id="D6TJK1"/>
<evidence type="ECO:0000256" key="9">
    <source>
        <dbReference type="ARBA" id="ARBA00022842"/>
    </source>
</evidence>
<keyword evidence="13" id="KW-0378">Hydrolase</keyword>
<keyword evidence="14" id="KW-1185">Reference proteome</keyword>
<evidence type="ECO:0000256" key="11">
    <source>
        <dbReference type="RuleBase" id="RU003953"/>
    </source>
</evidence>
<keyword evidence="5" id="KW-0819">tRNA processing</keyword>
<protein>
    <submittedName>
        <fullName evidence="13">Polynucleotide adenylyltransferase/metal dependent phosphohydrolase</fullName>
    </submittedName>
</protein>
<reference evidence="13 14" key="1">
    <citation type="journal article" date="2011" name="Stand. Genomic Sci.">
        <title>Non-contiguous finished genome sequence and contextual data of the filamentous soil bacterium Ktedonobacter racemifer type strain (SOSP1-21).</title>
        <authorList>
            <person name="Chang Y.J."/>
            <person name="Land M."/>
            <person name="Hauser L."/>
            <person name="Chertkov O."/>
            <person name="Del Rio T.G."/>
            <person name="Nolan M."/>
            <person name="Copeland A."/>
            <person name="Tice H."/>
            <person name="Cheng J.F."/>
            <person name="Lucas S."/>
            <person name="Han C."/>
            <person name="Goodwin L."/>
            <person name="Pitluck S."/>
            <person name="Ivanova N."/>
            <person name="Ovchinikova G."/>
            <person name="Pati A."/>
            <person name="Chen A."/>
            <person name="Palaniappan K."/>
            <person name="Mavromatis K."/>
            <person name="Liolios K."/>
            <person name="Brettin T."/>
            <person name="Fiebig A."/>
            <person name="Rohde M."/>
            <person name="Abt B."/>
            <person name="Goker M."/>
            <person name="Detter J.C."/>
            <person name="Woyke T."/>
            <person name="Bristow J."/>
            <person name="Eisen J.A."/>
            <person name="Markowitz V."/>
            <person name="Hugenholtz P."/>
            <person name="Kyrpides N.C."/>
            <person name="Klenk H.P."/>
            <person name="Lapidus A."/>
        </authorList>
    </citation>
    <scope>NUCLEOTIDE SEQUENCE [LARGE SCALE GENOMIC DNA]</scope>
    <source>
        <strain evidence="14">DSM 44963</strain>
    </source>
</reference>
<dbReference type="GO" id="GO:0000049">
    <property type="term" value="F:tRNA binding"/>
    <property type="evidence" value="ECO:0007669"/>
    <property type="project" value="UniProtKB-KW"/>
</dbReference>
<organism evidence="13 14">
    <name type="scientific">Ktedonobacter racemifer DSM 44963</name>
    <dbReference type="NCBI Taxonomy" id="485913"/>
    <lineage>
        <taxon>Bacteria</taxon>
        <taxon>Bacillati</taxon>
        <taxon>Chloroflexota</taxon>
        <taxon>Ktedonobacteria</taxon>
        <taxon>Ktedonobacterales</taxon>
        <taxon>Ktedonobacteraceae</taxon>
        <taxon>Ktedonobacter</taxon>
    </lineage>
</organism>
<evidence type="ECO:0000256" key="10">
    <source>
        <dbReference type="ARBA" id="ARBA00022884"/>
    </source>
</evidence>
<dbReference type="InterPro" id="IPR050124">
    <property type="entry name" value="tRNA_CCA-adding_enzyme"/>
</dbReference>
<evidence type="ECO:0000256" key="8">
    <source>
        <dbReference type="ARBA" id="ARBA00022741"/>
    </source>
</evidence>
<dbReference type="CDD" id="cd00077">
    <property type="entry name" value="HDc"/>
    <property type="match status" value="1"/>
</dbReference>
<dbReference type="Pfam" id="PF12627">
    <property type="entry name" value="PolyA_pol_RNAbd"/>
    <property type="match status" value="1"/>
</dbReference>
<dbReference type="SUPFAM" id="SSF81301">
    <property type="entry name" value="Nucleotidyltransferase"/>
    <property type="match status" value="1"/>
</dbReference>
<evidence type="ECO:0000313" key="13">
    <source>
        <dbReference type="EMBL" id="EFH89608.1"/>
    </source>
</evidence>
<dbReference type="InterPro" id="IPR032828">
    <property type="entry name" value="PolyA_RNA-bd"/>
</dbReference>
<dbReference type="SUPFAM" id="SSF81891">
    <property type="entry name" value="Poly A polymerase C-terminal region-like"/>
    <property type="match status" value="1"/>
</dbReference>
<keyword evidence="8" id="KW-0547">Nucleotide-binding</keyword>
<dbReference type="PANTHER" id="PTHR47545:SF2">
    <property type="entry name" value="CC-ADDING TRNA NUCLEOTIDYLTRANSFERASE"/>
    <property type="match status" value="1"/>
</dbReference>
<evidence type="ECO:0000256" key="2">
    <source>
        <dbReference type="ARBA" id="ARBA00007265"/>
    </source>
</evidence>
<dbReference type="eggNOG" id="COG0617">
    <property type="taxonomic scope" value="Bacteria"/>
</dbReference>
<keyword evidence="4 11" id="KW-0808">Transferase</keyword>
<evidence type="ECO:0000256" key="5">
    <source>
        <dbReference type="ARBA" id="ARBA00022694"/>
    </source>
</evidence>
<dbReference type="CDD" id="cd05398">
    <property type="entry name" value="NT_ClassII-CCAase"/>
    <property type="match status" value="1"/>
</dbReference>
<keyword evidence="6 13" id="KW-0548">Nucleotidyltransferase</keyword>